<evidence type="ECO:0000256" key="1">
    <source>
        <dbReference type="ARBA" id="ARBA00004651"/>
    </source>
</evidence>
<dbReference type="EMBL" id="NEVH01011896">
    <property type="protein sequence ID" value="PNF31179.1"/>
    <property type="molecule type" value="Genomic_DNA"/>
</dbReference>
<keyword evidence="3" id="KW-0813">Transport</keyword>
<feature type="transmembrane region" description="Helical" evidence="13">
    <location>
        <begin position="414"/>
        <end position="434"/>
    </location>
</feature>
<gene>
    <name evidence="16" type="ORF">B7P43_G14954</name>
</gene>
<evidence type="ECO:0000256" key="6">
    <source>
        <dbReference type="ARBA" id="ARBA00022989"/>
    </source>
</evidence>
<organism evidence="16 17">
    <name type="scientific">Cryptotermes secundus</name>
    <dbReference type="NCBI Taxonomy" id="105785"/>
    <lineage>
        <taxon>Eukaryota</taxon>
        <taxon>Metazoa</taxon>
        <taxon>Ecdysozoa</taxon>
        <taxon>Arthropoda</taxon>
        <taxon>Hexapoda</taxon>
        <taxon>Insecta</taxon>
        <taxon>Pterygota</taxon>
        <taxon>Neoptera</taxon>
        <taxon>Polyneoptera</taxon>
        <taxon>Dictyoptera</taxon>
        <taxon>Blattodea</taxon>
        <taxon>Blattoidea</taxon>
        <taxon>Termitoidae</taxon>
        <taxon>Kalotermitidae</taxon>
        <taxon>Cryptotermitinae</taxon>
        <taxon>Cryptotermes</taxon>
    </lineage>
</organism>
<keyword evidence="17" id="KW-1185">Reference proteome</keyword>
<dbReference type="GO" id="GO:0015276">
    <property type="term" value="F:ligand-gated monoatomic ion channel activity"/>
    <property type="evidence" value="ECO:0007669"/>
    <property type="project" value="InterPro"/>
</dbReference>
<evidence type="ECO:0000256" key="7">
    <source>
        <dbReference type="ARBA" id="ARBA00023065"/>
    </source>
</evidence>
<dbReference type="Pfam" id="PF10613">
    <property type="entry name" value="Lig_chan-Glu_bd"/>
    <property type="match status" value="1"/>
</dbReference>
<evidence type="ECO:0008006" key="18">
    <source>
        <dbReference type="Google" id="ProtNLM"/>
    </source>
</evidence>
<keyword evidence="4" id="KW-1003">Cell membrane</keyword>
<dbReference type="EMBL" id="NEVH01011896">
    <property type="protein sequence ID" value="PNF31178.1"/>
    <property type="molecule type" value="Genomic_DNA"/>
</dbReference>
<feature type="domain" description="Ionotropic glutamate receptor C-terminal" evidence="14">
    <location>
        <begin position="139"/>
        <end position="421"/>
    </location>
</feature>
<evidence type="ECO:0000256" key="11">
    <source>
        <dbReference type="ARBA" id="ARBA00023286"/>
    </source>
</evidence>
<feature type="domain" description="Ionotropic glutamate receptor L-glutamate and glycine-binding" evidence="15">
    <location>
        <begin position="17"/>
        <end position="124"/>
    </location>
</feature>
<reference evidence="16 17" key="1">
    <citation type="submission" date="2017-12" db="EMBL/GenBank/DDBJ databases">
        <title>Hemimetabolous genomes reveal molecular basis of termite eusociality.</title>
        <authorList>
            <person name="Harrison M.C."/>
            <person name="Jongepier E."/>
            <person name="Robertson H.M."/>
            <person name="Arning N."/>
            <person name="Bitard-Feildel T."/>
            <person name="Chao H."/>
            <person name="Childers C.P."/>
            <person name="Dinh H."/>
            <person name="Doddapaneni H."/>
            <person name="Dugan S."/>
            <person name="Gowin J."/>
            <person name="Greiner C."/>
            <person name="Han Y."/>
            <person name="Hu H."/>
            <person name="Hughes D.S.T."/>
            <person name="Huylmans A.-K."/>
            <person name="Kemena C."/>
            <person name="Kremer L.P.M."/>
            <person name="Lee S.L."/>
            <person name="Lopez-Ezquerra A."/>
            <person name="Mallet L."/>
            <person name="Monroy-Kuhn J.M."/>
            <person name="Moser A."/>
            <person name="Murali S.C."/>
            <person name="Muzny D.M."/>
            <person name="Otani S."/>
            <person name="Piulachs M.-D."/>
            <person name="Poelchau M."/>
            <person name="Qu J."/>
            <person name="Schaub F."/>
            <person name="Wada-Katsumata A."/>
            <person name="Worley K.C."/>
            <person name="Xie Q."/>
            <person name="Ylla G."/>
            <person name="Poulsen M."/>
            <person name="Gibbs R.A."/>
            <person name="Schal C."/>
            <person name="Richards S."/>
            <person name="Belles X."/>
            <person name="Korb J."/>
            <person name="Bornberg-Bauer E."/>
        </authorList>
    </citation>
    <scope>NUCLEOTIDE SEQUENCE [LARGE SCALE GENOMIC DNA]</scope>
    <source>
        <tissue evidence="16">Whole body</tissue>
    </source>
</reference>
<dbReference type="SUPFAM" id="SSF53850">
    <property type="entry name" value="Periplasmic binding protein-like II"/>
    <property type="match status" value="1"/>
</dbReference>
<evidence type="ECO:0000313" key="17">
    <source>
        <dbReference type="Proteomes" id="UP000235965"/>
    </source>
</evidence>
<evidence type="ECO:0000259" key="14">
    <source>
        <dbReference type="Pfam" id="PF00060"/>
    </source>
</evidence>
<evidence type="ECO:0000256" key="10">
    <source>
        <dbReference type="ARBA" id="ARBA00023180"/>
    </source>
</evidence>
<comment type="caution">
    <text evidence="16">The sequence shown here is derived from an EMBL/GenBank/DDBJ whole genome shotgun (WGS) entry which is preliminary data.</text>
</comment>
<evidence type="ECO:0000256" key="12">
    <source>
        <dbReference type="ARBA" id="ARBA00023303"/>
    </source>
</evidence>
<keyword evidence="6 13" id="KW-1133">Transmembrane helix</keyword>
<sequence>MADLYPDKLFNLMGKRLIMATFNYRPYSIIDLNADPPVFDGTETRIALEFCKKLNATFDFSIDAENEWGEIYENDTGNGILGAVVEDRAELGYGAIYLWSYEYQFLDYSFPYIRTGITCLAPRPEPLAGWITPLLPFTVTSWAAVWASVVASTFSLFLVTKATEKFPGRSTNIQAGTGRYASVLDCAFNALGLLVLQTPPDERRSTRNVGPNRHVLVWLTVMFLLITTSYGSGLASILTVPRFGPPIDTVPDLVASNIPWAATHPAWMFSLRESRDPLTLHVTSQFRVMKNEELRKHSFMGDTAFSIERLPAGHYAVGDYITEEAAAAKLRLMKQDLYFEFVPTVVRKGSPYISKLNKLIHRLLDSGLVLKWEEQVVSAFLPMGVQRAVSQSRRSSKDDYGPTKLQYQHIEGSLYLLFLGLAISAVAFIGELLYNKCRPGTSPSE</sequence>
<dbReference type="PANTHER" id="PTHR42643:SF40">
    <property type="entry name" value="IONOTROPIC RECEPTOR 41A-RELATED"/>
    <property type="match status" value="1"/>
</dbReference>
<dbReference type="InterPro" id="IPR001320">
    <property type="entry name" value="Iontro_rcpt_C"/>
</dbReference>
<dbReference type="Pfam" id="PF00060">
    <property type="entry name" value="Lig_chan"/>
    <property type="match status" value="1"/>
</dbReference>
<dbReference type="InterPro" id="IPR019594">
    <property type="entry name" value="Glu/Gly-bd"/>
</dbReference>
<keyword evidence="11" id="KW-1071">Ligand-gated ion channel</keyword>
<keyword evidence="10" id="KW-0325">Glycoprotein</keyword>
<proteinExistence type="inferred from homology"/>
<dbReference type="GO" id="GO:0050906">
    <property type="term" value="P:detection of stimulus involved in sensory perception"/>
    <property type="evidence" value="ECO:0007669"/>
    <property type="project" value="UniProtKB-ARBA"/>
</dbReference>
<feature type="transmembrane region" description="Helical" evidence="13">
    <location>
        <begin position="139"/>
        <end position="159"/>
    </location>
</feature>
<keyword evidence="7" id="KW-0406">Ion transport</keyword>
<accession>A0A2J7QRG6</accession>
<protein>
    <recommendedName>
        <fullName evidence="18">Ionotropic glutamate receptor C-terminal domain-containing protein</fullName>
    </recommendedName>
</protein>
<evidence type="ECO:0000256" key="4">
    <source>
        <dbReference type="ARBA" id="ARBA00022475"/>
    </source>
</evidence>
<keyword evidence="12" id="KW-0407">Ion channel</keyword>
<evidence type="ECO:0000256" key="9">
    <source>
        <dbReference type="ARBA" id="ARBA00023170"/>
    </source>
</evidence>
<dbReference type="Gene3D" id="3.40.190.10">
    <property type="entry name" value="Periplasmic binding protein-like II"/>
    <property type="match status" value="1"/>
</dbReference>
<dbReference type="Proteomes" id="UP000235965">
    <property type="component" value="Unassembled WGS sequence"/>
</dbReference>
<keyword evidence="9" id="KW-0675">Receptor</keyword>
<dbReference type="AlphaFoldDB" id="A0A2J7QRG6"/>
<dbReference type="OrthoDB" id="8182981at2759"/>
<evidence type="ECO:0000256" key="5">
    <source>
        <dbReference type="ARBA" id="ARBA00022692"/>
    </source>
</evidence>
<keyword evidence="5 13" id="KW-0812">Transmembrane</keyword>
<dbReference type="GO" id="GO:0005886">
    <property type="term" value="C:plasma membrane"/>
    <property type="evidence" value="ECO:0007669"/>
    <property type="project" value="UniProtKB-SubCell"/>
</dbReference>
<dbReference type="InParanoid" id="A0A2J7QRG6"/>
<evidence type="ECO:0000313" key="16">
    <source>
        <dbReference type="EMBL" id="PNF31178.1"/>
    </source>
</evidence>
<evidence type="ECO:0000256" key="3">
    <source>
        <dbReference type="ARBA" id="ARBA00022448"/>
    </source>
</evidence>
<dbReference type="Gene3D" id="1.10.287.70">
    <property type="match status" value="1"/>
</dbReference>
<name>A0A2J7QRG6_9NEOP</name>
<evidence type="ECO:0000256" key="13">
    <source>
        <dbReference type="SAM" id="Phobius"/>
    </source>
</evidence>
<dbReference type="FunCoup" id="A0A2J7QRG6">
    <property type="interactions" value="61"/>
</dbReference>
<comment type="similarity">
    <text evidence="2">Belongs to the glutamate-gated ion channel (TC 1.A.10.1) family.</text>
</comment>
<evidence type="ECO:0000256" key="8">
    <source>
        <dbReference type="ARBA" id="ARBA00023136"/>
    </source>
</evidence>
<evidence type="ECO:0000259" key="15">
    <source>
        <dbReference type="Pfam" id="PF10613"/>
    </source>
</evidence>
<keyword evidence="8 13" id="KW-0472">Membrane</keyword>
<dbReference type="STRING" id="105785.A0A2J7QRG6"/>
<dbReference type="InterPro" id="IPR052192">
    <property type="entry name" value="Insect_Ionotropic_Sensory_Rcpt"/>
</dbReference>
<dbReference type="PANTHER" id="PTHR42643">
    <property type="entry name" value="IONOTROPIC RECEPTOR 20A-RELATED"/>
    <property type="match status" value="1"/>
</dbReference>
<evidence type="ECO:0000256" key="2">
    <source>
        <dbReference type="ARBA" id="ARBA00008685"/>
    </source>
</evidence>
<feature type="transmembrane region" description="Helical" evidence="13">
    <location>
        <begin position="216"/>
        <end position="238"/>
    </location>
</feature>
<comment type="subcellular location">
    <subcellularLocation>
        <location evidence="1">Cell membrane</location>
        <topology evidence="1">Multi-pass membrane protein</topology>
    </subcellularLocation>
</comment>